<dbReference type="EMBL" id="CM056819">
    <property type="protein sequence ID" value="KAJ8624626.1"/>
    <property type="molecule type" value="Genomic_DNA"/>
</dbReference>
<evidence type="ECO:0000313" key="2">
    <source>
        <dbReference type="Proteomes" id="UP001234297"/>
    </source>
</evidence>
<organism evidence="1 2">
    <name type="scientific">Persea americana</name>
    <name type="common">Avocado</name>
    <dbReference type="NCBI Taxonomy" id="3435"/>
    <lineage>
        <taxon>Eukaryota</taxon>
        <taxon>Viridiplantae</taxon>
        <taxon>Streptophyta</taxon>
        <taxon>Embryophyta</taxon>
        <taxon>Tracheophyta</taxon>
        <taxon>Spermatophyta</taxon>
        <taxon>Magnoliopsida</taxon>
        <taxon>Magnoliidae</taxon>
        <taxon>Laurales</taxon>
        <taxon>Lauraceae</taxon>
        <taxon>Persea</taxon>
    </lineage>
</organism>
<gene>
    <name evidence="1" type="ORF">MRB53_033156</name>
</gene>
<sequence length="225" mass="24754">MGVRDVCAECGRKERVYLAVREEIGAALCVRATLLKTKMLSWIQQDQNVLCWINATLSAAVLAHVVGLKTARDVWLALEKRFASLSRSHIIQLKTQLQSIKKGSQPITEYIQRIKRLADSLAAVLFPVDDKDLIIHTLNGLPSDYGPFKTSIRTKSSPISLEELHVLLLCEELSLESSQAAVVDYATSAFFASKDNSSARSSSGQSNKGFGKSSNRGRGQWGRSC</sequence>
<evidence type="ECO:0000313" key="1">
    <source>
        <dbReference type="EMBL" id="KAJ8624626.1"/>
    </source>
</evidence>
<protein>
    <submittedName>
        <fullName evidence="1">Uncharacterized protein</fullName>
    </submittedName>
</protein>
<dbReference type="Proteomes" id="UP001234297">
    <property type="component" value="Chromosome 11"/>
</dbReference>
<reference evidence="1 2" key="1">
    <citation type="journal article" date="2022" name="Hortic Res">
        <title>A haplotype resolved chromosomal level avocado genome allows analysis of novel avocado genes.</title>
        <authorList>
            <person name="Nath O."/>
            <person name="Fletcher S.J."/>
            <person name="Hayward A."/>
            <person name="Shaw L.M."/>
            <person name="Masouleh A.K."/>
            <person name="Furtado A."/>
            <person name="Henry R.J."/>
            <person name="Mitter N."/>
        </authorList>
    </citation>
    <scope>NUCLEOTIDE SEQUENCE [LARGE SCALE GENOMIC DNA]</scope>
    <source>
        <strain evidence="2">cv. Hass</strain>
    </source>
</reference>
<keyword evidence="2" id="KW-1185">Reference proteome</keyword>
<proteinExistence type="predicted"/>
<name>A0ACC2KTP5_PERAE</name>
<comment type="caution">
    <text evidence="1">The sequence shown here is derived from an EMBL/GenBank/DDBJ whole genome shotgun (WGS) entry which is preliminary data.</text>
</comment>
<accession>A0ACC2KTP5</accession>